<feature type="signal peptide" evidence="2">
    <location>
        <begin position="1"/>
        <end position="21"/>
    </location>
</feature>
<dbReference type="GO" id="GO:0005615">
    <property type="term" value="C:extracellular space"/>
    <property type="evidence" value="ECO:0007669"/>
    <property type="project" value="TreeGrafter"/>
</dbReference>
<evidence type="ECO:0000259" key="3">
    <source>
        <dbReference type="Pfam" id="PF00061"/>
    </source>
</evidence>
<feature type="chain" id="PRO_5040230645" description="Lipocalin/cytosolic fatty-acid binding domain-containing protein" evidence="2">
    <location>
        <begin position="22"/>
        <end position="173"/>
    </location>
</feature>
<dbReference type="OrthoDB" id="9017403at2759"/>
<dbReference type="AlphaFoldDB" id="A0A9Q0XCC4"/>
<dbReference type="PRINTS" id="PR00179">
    <property type="entry name" value="LIPOCALIN"/>
</dbReference>
<dbReference type="SUPFAM" id="SSF50814">
    <property type="entry name" value="Lipocalins"/>
    <property type="match status" value="1"/>
</dbReference>
<name>A0A9Q0XCC4_9SAUR</name>
<dbReference type="Pfam" id="PF00061">
    <property type="entry name" value="Lipocalin"/>
    <property type="match status" value="1"/>
</dbReference>
<evidence type="ECO:0000256" key="2">
    <source>
        <dbReference type="SAM" id="SignalP"/>
    </source>
</evidence>
<feature type="domain" description="Lipocalin/cytosolic fatty-acid binding" evidence="3">
    <location>
        <begin position="36"/>
        <end position="155"/>
    </location>
</feature>
<sequence length="173" mass="19798">MDQLFIIECFLFIIAWLACSAGDIPVHPSLDVQKVSGKWYPVRTAKGDPAERPYKAFTLEPFGKRDLILNVEIPQGNTCLVKKIVFNNVRPGVFRSEDGTTTIHIVDTDYDTYQITHYVSGNLILLHLNGREKKLPSSMQQKFLAWVKKLKFNPEWLFDLREEDLCTTSPKAP</sequence>
<dbReference type="InterPro" id="IPR000566">
    <property type="entry name" value="Lipocln_cytosolic_FA-bd_dom"/>
</dbReference>
<evidence type="ECO:0000313" key="5">
    <source>
        <dbReference type="Proteomes" id="UP001142489"/>
    </source>
</evidence>
<accession>A0A9Q0XCC4</accession>
<dbReference type="GO" id="GO:0036094">
    <property type="term" value="F:small molecule binding"/>
    <property type="evidence" value="ECO:0007669"/>
    <property type="project" value="InterPro"/>
</dbReference>
<comment type="similarity">
    <text evidence="1">Belongs to the calycin superfamily. Lipocalin family.</text>
</comment>
<gene>
    <name evidence="4" type="ORF">JRQ81_008606</name>
</gene>
<dbReference type="EMBL" id="JAPFRF010000018">
    <property type="protein sequence ID" value="KAJ7308099.1"/>
    <property type="molecule type" value="Genomic_DNA"/>
</dbReference>
<dbReference type="InterPro" id="IPR002345">
    <property type="entry name" value="Lipocalin"/>
</dbReference>
<dbReference type="Gene3D" id="2.40.128.20">
    <property type="match status" value="1"/>
</dbReference>
<comment type="caution">
    <text evidence="4">The sequence shown here is derived from an EMBL/GenBank/DDBJ whole genome shotgun (WGS) entry which is preliminary data.</text>
</comment>
<evidence type="ECO:0000313" key="4">
    <source>
        <dbReference type="EMBL" id="KAJ7308099.1"/>
    </source>
</evidence>
<dbReference type="PANTHER" id="PTHR11430:SF76">
    <property type="entry name" value="MAJOR URINARY PROTEIN 1-RELATED"/>
    <property type="match status" value="1"/>
</dbReference>
<keyword evidence="5" id="KW-1185">Reference proteome</keyword>
<proteinExistence type="inferred from homology"/>
<protein>
    <recommendedName>
        <fullName evidence="3">Lipocalin/cytosolic fatty-acid binding domain-containing protein</fullName>
    </recommendedName>
</protein>
<evidence type="ECO:0000256" key="1">
    <source>
        <dbReference type="ARBA" id="ARBA00006889"/>
    </source>
</evidence>
<keyword evidence="2" id="KW-0732">Signal</keyword>
<dbReference type="InterPro" id="IPR012674">
    <property type="entry name" value="Calycin"/>
</dbReference>
<dbReference type="PANTHER" id="PTHR11430">
    <property type="entry name" value="LIPOCALIN"/>
    <property type="match status" value="1"/>
</dbReference>
<reference evidence="4" key="1">
    <citation type="journal article" date="2023" name="DNA Res.">
        <title>Chromosome-level genome assembly of Phrynocephalus forsythii using third-generation DNA sequencing and Hi-C analysis.</title>
        <authorList>
            <person name="Qi Y."/>
            <person name="Zhao W."/>
            <person name="Zhao Y."/>
            <person name="Niu C."/>
            <person name="Cao S."/>
            <person name="Zhang Y."/>
        </authorList>
    </citation>
    <scope>NUCLEOTIDE SEQUENCE</scope>
    <source>
        <tissue evidence="4">Muscle</tissue>
    </source>
</reference>
<organism evidence="4 5">
    <name type="scientific">Phrynocephalus forsythii</name>
    <dbReference type="NCBI Taxonomy" id="171643"/>
    <lineage>
        <taxon>Eukaryota</taxon>
        <taxon>Metazoa</taxon>
        <taxon>Chordata</taxon>
        <taxon>Craniata</taxon>
        <taxon>Vertebrata</taxon>
        <taxon>Euteleostomi</taxon>
        <taxon>Lepidosauria</taxon>
        <taxon>Squamata</taxon>
        <taxon>Bifurcata</taxon>
        <taxon>Unidentata</taxon>
        <taxon>Episquamata</taxon>
        <taxon>Toxicofera</taxon>
        <taxon>Iguania</taxon>
        <taxon>Acrodonta</taxon>
        <taxon>Agamidae</taxon>
        <taxon>Agaminae</taxon>
        <taxon>Phrynocephalus</taxon>
    </lineage>
</organism>
<dbReference type="Proteomes" id="UP001142489">
    <property type="component" value="Unassembled WGS sequence"/>
</dbReference>